<dbReference type="AlphaFoldDB" id="A0A423XI02"/>
<evidence type="ECO:0000313" key="17">
    <source>
        <dbReference type="Proteomes" id="UP000285146"/>
    </source>
</evidence>
<evidence type="ECO:0000313" key="16">
    <source>
        <dbReference type="EMBL" id="ROW15699.1"/>
    </source>
</evidence>
<evidence type="ECO:0000256" key="4">
    <source>
        <dbReference type="ARBA" id="ARBA00005336"/>
    </source>
</evidence>
<evidence type="ECO:0000256" key="11">
    <source>
        <dbReference type="ARBA" id="ARBA00023295"/>
    </source>
</evidence>
<evidence type="ECO:0000256" key="14">
    <source>
        <dbReference type="SAM" id="MobiDB-lite"/>
    </source>
</evidence>
<dbReference type="FunFam" id="3.20.20.300:FF:000002">
    <property type="entry name" value="Probable beta-glucosidase"/>
    <property type="match status" value="1"/>
</dbReference>
<comment type="pathway">
    <text evidence="3 13">Glycan metabolism; cellulose degradation.</text>
</comment>
<dbReference type="InterPro" id="IPR036962">
    <property type="entry name" value="Glyco_hydro_3_N_sf"/>
</dbReference>
<dbReference type="PANTHER" id="PTHR42715:SF5">
    <property type="entry name" value="BETA-GLUCOSIDASE M-RELATED"/>
    <property type="match status" value="1"/>
</dbReference>
<keyword evidence="9" id="KW-0325">Glycoprotein</keyword>
<name>A0A423XI02_9PEZI</name>
<dbReference type="EMBL" id="LKEB01000008">
    <property type="protein sequence ID" value="ROW15699.1"/>
    <property type="molecule type" value="Genomic_DNA"/>
</dbReference>
<evidence type="ECO:0000256" key="1">
    <source>
        <dbReference type="ARBA" id="ARBA00000448"/>
    </source>
</evidence>
<evidence type="ECO:0000256" key="10">
    <source>
        <dbReference type="ARBA" id="ARBA00023277"/>
    </source>
</evidence>
<sequence>MPSTNARGTAAANNSQDSYGPSTSVYPAPPGKGTGIWTSAYAAAQALVDQMTLDEKLNITRPYSSSRNICSGNTGSVPRLGWPGMCIQDAGNGVRAAELVNSYPSGIHAGASWDRRLTYQRGREMGSEFRRKGANIALGPVAGPLGRIATGGRNWEGFAVDPYLSGVLTAETIRGTQDAGVIASLKHLIANEQETWRRPYNNTQAASSNIDDRTLHEFYFWPFMDGVRAGATNVMCSYNRVNNTYACENSQLINGLLKTELEFQGFVISDWNAQYGGLAGAIAGVDMVMPEDQGEYWVDNITQAISNKSFTEARVDDMATRILAAWYLTGQNATDFPEPGIGIQNLSLPHALVDARSPSSKPVLLEGAIAGHVLVKNINHSLPLGKPTILSIFGYDAQPPPTKSIDTEFQLGYESEPEMAKAKLGYEAHFSQYAPEGVIFAGGRSGSNSPSYIDSPFGALTQRAKTDGTYLNWDLISGDPDVNPMSDACLVFINAMATEGWDRDGLHDDFSDGLVLNVASKCANTVVVVHAAGIRLVDRWIEHPNVTAAIIAHLPGQDIGEALVSILYGEVAPSGKLPYTIARNESDYGHLYGPCVPVSEGDHSPQCNYTEGVYVDYRHFDANDIEPRFEFGFGLSYTSFGYDGAAVRSLGALNDSTQQVLSSSSIWDVIVSASVRVTNTGSVTGEEVAQLYVGIPGGPAKQLRGFEKVRLSPGEQTVVTFDLTRRDLSIWDVVSQDWAVQHGRYAFYIGASSRDIRWNGTYILG</sequence>
<evidence type="ECO:0000256" key="13">
    <source>
        <dbReference type="RuleBase" id="RU361161"/>
    </source>
</evidence>
<proteinExistence type="inferred from homology"/>
<dbReference type="SUPFAM" id="SSF52279">
    <property type="entry name" value="Beta-D-glucan exohydrolase, C-terminal domain"/>
    <property type="match status" value="1"/>
</dbReference>
<keyword evidence="11 13" id="KW-0326">Glycosidase</keyword>
<reference evidence="16 17" key="1">
    <citation type="submission" date="2015-09" db="EMBL/GenBank/DDBJ databases">
        <title>Host preference determinants of Valsa canker pathogens revealed by comparative genomics.</title>
        <authorList>
            <person name="Yin Z."/>
            <person name="Huang L."/>
        </authorList>
    </citation>
    <scope>NUCLEOTIDE SEQUENCE [LARGE SCALE GENOMIC DNA]</scope>
    <source>
        <strain evidence="16 17">SXYLt</strain>
    </source>
</reference>
<dbReference type="STRING" id="1230097.A0A423XI02"/>
<evidence type="ECO:0000256" key="9">
    <source>
        <dbReference type="ARBA" id="ARBA00023180"/>
    </source>
</evidence>
<keyword evidence="17" id="KW-1185">Reference proteome</keyword>
<dbReference type="PRINTS" id="PR00133">
    <property type="entry name" value="GLHYDRLASE3"/>
</dbReference>
<dbReference type="PROSITE" id="PS00775">
    <property type="entry name" value="GLYCOSYL_HYDROL_F3"/>
    <property type="match status" value="1"/>
</dbReference>
<keyword evidence="7 13" id="KW-0378">Hydrolase</keyword>
<protein>
    <recommendedName>
        <fullName evidence="13">beta-glucosidase</fullName>
        <ecNumber evidence="13">3.2.1.21</ecNumber>
    </recommendedName>
</protein>
<dbReference type="InterPro" id="IPR001764">
    <property type="entry name" value="Glyco_hydro_3_N"/>
</dbReference>
<comment type="similarity">
    <text evidence="4 13">Belongs to the glycosyl hydrolase 3 family.</text>
</comment>
<dbReference type="Pfam" id="PF14310">
    <property type="entry name" value="Fn3-like"/>
    <property type="match status" value="1"/>
</dbReference>
<keyword evidence="12 13" id="KW-0624">Polysaccharide degradation</keyword>
<gene>
    <name evidence="16" type="ORF">VPNG_02192</name>
</gene>
<dbReference type="InterPro" id="IPR017853">
    <property type="entry name" value="GH"/>
</dbReference>
<feature type="compositionally biased region" description="Polar residues" evidence="14">
    <location>
        <begin position="1"/>
        <end position="25"/>
    </location>
</feature>
<dbReference type="InterPro" id="IPR013783">
    <property type="entry name" value="Ig-like_fold"/>
</dbReference>
<dbReference type="Proteomes" id="UP000285146">
    <property type="component" value="Unassembled WGS sequence"/>
</dbReference>
<dbReference type="EC" id="3.2.1.21" evidence="13"/>
<dbReference type="InterPro" id="IPR019800">
    <property type="entry name" value="Glyco_hydro_3_AS"/>
</dbReference>
<keyword evidence="5" id="KW-0964">Secreted</keyword>
<dbReference type="Gene3D" id="3.40.50.1700">
    <property type="entry name" value="Glycoside hydrolase family 3 C-terminal domain"/>
    <property type="match status" value="1"/>
</dbReference>
<dbReference type="GO" id="GO:0030245">
    <property type="term" value="P:cellulose catabolic process"/>
    <property type="evidence" value="ECO:0007669"/>
    <property type="project" value="UniProtKB-UniPathway"/>
</dbReference>
<evidence type="ECO:0000256" key="2">
    <source>
        <dbReference type="ARBA" id="ARBA00004613"/>
    </source>
</evidence>
<feature type="domain" description="Fibronectin type III-like" evidence="15">
    <location>
        <begin position="687"/>
        <end position="753"/>
    </location>
</feature>
<dbReference type="SMART" id="SM01217">
    <property type="entry name" value="Fn3_like"/>
    <property type="match status" value="1"/>
</dbReference>
<keyword evidence="8" id="KW-0136">Cellulose degradation</keyword>
<evidence type="ECO:0000256" key="5">
    <source>
        <dbReference type="ARBA" id="ARBA00022525"/>
    </source>
</evidence>
<dbReference type="Gene3D" id="2.60.40.10">
    <property type="entry name" value="Immunoglobulins"/>
    <property type="match status" value="1"/>
</dbReference>
<dbReference type="PANTHER" id="PTHR42715">
    <property type="entry name" value="BETA-GLUCOSIDASE"/>
    <property type="match status" value="1"/>
</dbReference>
<feature type="region of interest" description="Disordered" evidence="14">
    <location>
        <begin position="1"/>
        <end position="26"/>
    </location>
</feature>
<evidence type="ECO:0000259" key="15">
    <source>
        <dbReference type="SMART" id="SM01217"/>
    </source>
</evidence>
<dbReference type="InParanoid" id="A0A423XI02"/>
<comment type="catalytic activity">
    <reaction evidence="1 13">
        <text>Hydrolysis of terminal, non-reducing beta-D-glucosyl residues with release of beta-D-glucose.</text>
        <dbReference type="EC" id="3.2.1.21"/>
    </reaction>
</comment>
<dbReference type="GO" id="GO:0005576">
    <property type="term" value="C:extracellular region"/>
    <property type="evidence" value="ECO:0007669"/>
    <property type="project" value="UniProtKB-SubCell"/>
</dbReference>
<evidence type="ECO:0000256" key="6">
    <source>
        <dbReference type="ARBA" id="ARBA00022729"/>
    </source>
</evidence>
<comment type="subcellular location">
    <subcellularLocation>
        <location evidence="2">Secreted</location>
    </subcellularLocation>
</comment>
<dbReference type="GO" id="GO:0008422">
    <property type="term" value="F:beta-glucosidase activity"/>
    <property type="evidence" value="ECO:0007669"/>
    <property type="project" value="UniProtKB-EC"/>
</dbReference>
<keyword evidence="6" id="KW-0732">Signal</keyword>
<keyword evidence="10 13" id="KW-0119">Carbohydrate metabolism</keyword>
<evidence type="ECO:0000256" key="12">
    <source>
        <dbReference type="ARBA" id="ARBA00023326"/>
    </source>
</evidence>
<dbReference type="InterPro" id="IPR026891">
    <property type="entry name" value="Fn3-like"/>
</dbReference>
<dbReference type="InterPro" id="IPR050288">
    <property type="entry name" value="Cellulose_deg_GH3"/>
</dbReference>
<accession>A0A423XI02</accession>
<evidence type="ECO:0000256" key="8">
    <source>
        <dbReference type="ARBA" id="ARBA00023001"/>
    </source>
</evidence>
<dbReference type="SUPFAM" id="SSF51445">
    <property type="entry name" value="(Trans)glycosidases"/>
    <property type="match status" value="1"/>
</dbReference>
<organism evidence="16 17">
    <name type="scientific">Cytospora leucostoma</name>
    <dbReference type="NCBI Taxonomy" id="1230097"/>
    <lineage>
        <taxon>Eukaryota</taxon>
        <taxon>Fungi</taxon>
        <taxon>Dikarya</taxon>
        <taxon>Ascomycota</taxon>
        <taxon>Pezizomycotina</taxon>
        <taxon>Sordariomycetes</taxon>
        <taxon>Sordariomycetidae</taxon>
        <taxon>Diaporthales</taxon>
        <taxon>Cytosporaceae</taxon>
        <taxon>Cytospora</taxon>
    </lineage>
</organism>
<dbReference type="OrthoDB" id="416222at2759"/>
<dbReference type="Pfam" id="PF00933">
    <property type="entry name" value="Glyco_hydro_3"/>
    <property type="match status" value="1"/>
</dbReference>
<dbReference type="InterPro" id="IPR002772">
    <property type="entry name" value="Glyco_hydro_3_C"/>
</dbReference>
<dbReference type="Pfam" id="PF01915">
    <property type="entry name" value="Glyco_hydro_3_C"/>
    <property type="match status" value="1"/>
</dbReference>
<comment type="caution">
    <text evidence="16">The sequence shown here is derived from an EMBL/GenBank/DDBJ whole genome shotgun (WGS) entry which is preliminary data.</text>
</comment>
<dbReference type="UniPathway" id="UPA00696"/>
<evidence type="ECO:0000256" key="7">
    <source>
        <dbReference type="ARBA" id="ARBA00022801"/>
    </source>
</evidence>
<dbReference type="Gene3D" id="3.20.20.300">
    <property type="entry name" value="Glycoside hydrolase, family 3, N-terminal domain"/>
    <property type="match status" value="1"/>
</dbReference>
<evidence type="ECO:0000256" key="3">
    <source>
        <dbReference type="ARBA" id="ARBA00004987"/>
    </source>
</evidence>
<dbReference type="InterPro" id="IPR036881">
    <property type="entry name" value="Glyco_hydro_3_C_sf"/>
</dbReference>